<dbReference type="RefSeq" id="WP_118485053.1">
    <property type="nucleotide sequence ID" value="NZ_CAUELD010000127.1"/>
</dbReference>
<feature type="domain" description="Lipocalin-like" evidence="1">
    <location>
        <begin position="17"/>
        <end position="159"/>
    </location>
</feature>
<proteinExistence type="predicted"/>
<protein>
    <recommendedName>
        <fullName evidence="1">Lipocalin-like domain-containing protein</fullName>
    </recommendedName>
</protein>
<dbReference type="InterPro" id="IPR024311">
    <property type="entry name" value="Lipocalin-like"/>
</dbReference>
<dbReference type="AlphaFoldDB" id="A0A412GDT6"/>
<dbReference type="EMBL" id="QRUU01000061">
    <property type="protein sequence ID" value="RGR92981.1"/>
    <property type="molecule type" value="Genomic_DNA"/>
</dbReference>
<evidence type="ECO:0000313" key="2">
    <source>
        <dbReference type="EMBL" id="RGR92981.1"/>
    </source>
</evidence>
<accession>A0A412GDT6</accession>
<keyword evidence="3" id="KW-1185">Reference proteome</keyword>
<dbReference type="Pfam" id="PF16585">
    <property type="entry name" value="Lipocalin_8"/>
    <property type="match status" value="1"/>
</dbReference>
<sequence length="159" mass="18393">MKSIFYITILLLCIAFSGCQKEPIDRNIEGMWRLEQFTTHKDGVVHKDCQRMFFSIQLWVVEVAEKQCTHGYGTFIGRFSYENDKQKVVMKDFVHRYSTGDDGIRVGIDKNEKGEIIYPISKLQPYGINSLETTFNVIKADGKHLTLESDYATLEFTSF</sequence>
<dbReference type="Proteomes" id="UP000285864">
    <property type="component" value="Unassembled WGS sequence"/>
</dbReference>
<organism evidence="2 3">
    <name type="scientific">Phocaeicola coprocola</name>
    <dbReference type="NCBI Taxonomy" id="310298"/>
    <lineage>
        <taxon>Bacteria</taxon>
        <taxon>Pseudomonadati</taxon>
        <taxon>Bacteroidota</taxon>
        <taxon>Bacteroidia</taxon>
        <taxon>Bacteroidales</taxon>
        <taxon>Bacteroidaceae</taxon>
        <taxon>Phocaeicola</taxon>
    </lineage>
</organism>
<evidence type="ECO:0000259" key="1">
    <source>
        <dbReference type="Pfam" id="PF16585"/>
    </source>
</evidence>
<evidence type="ECO:0000313" key="3">
    <source>
        <dbReference type="Proteomes" id="UP000285864"/>
    </source>
</evidence>
<comment type="caution">
    <text evidence="2">The sequence shown here is derived from an EMBL/GenBank/DDBJ whole genome shotgun (WGS) entry which is preliminary data.</text>
</comment>
<gene>
    <name evidence="2" type="ORF">DWY20_12075</name>
</gene>
<dbReference type="Gene3D" id="2.40.128.280">
    <property type="match status" value="1"/>
</dbReference>
<reference evidence="2 3" key="1">
    <citation type="submission" date="2018-08" db="EMBL/GenBank/DDBJ databases">
        <title>A genome reference for cultivated species of the human gut microbiota.</title>
        <authorList>
            <person name="Zou Y."/>
            <person name="Xue W."/>
            <person name="Luo G."/>
        </authorList>
    </citation>
    <scope>NUCLEOTIDE SEQUENCE [LARGE SCALE GENOMIC DNA]</scope>
    <source>
        <strain evidence="2 3">AF24-2</strain>
    </source>
</reference>
<dbReference type="PROSITE" id="PS51257">
    <property type="entry name" value="PROKAR_LIPOPROTEIN"/>
    <property type="match status" value="1"/>
</dbReference>
<name>A0A412GDT6_9BACT</name>